<evidence type="ECO:0000313" key="2">
    <source>
        <dbReference type="EMBL" id="PTU76081.1"/>
    </source>
</evidence>
<comment type="caution">
    <text evidence="2">The sequence shown here is derived from an EMBL/GenBank/DDBJ whole genome shotgun (WGS) entry which is preliminary data.</text>
</comment>
<protein>
    <submittedName>
        <fullName evidence="2">Uncharacterized protein</fullName>
    </submittedName>
</protein>
<sequence>MSRCLGLLVSLTLAGAGLATSEAQEQQMLSRKSLQQLKQTILASGHRCTFSNMYNHNPCLRAGGLDLYLIPDRGPDGHPQWNLNADPAKGDFHQLLVVPLDAERSRAQVSFFDDNDLQFEPPDDPAAPALVAEALRAVLGGGPLGRPTGLP</sequence>
<gene>
    <name evidence="2" type="ORF">DBO85_00120</name>
</gene>
<proteinExistence type="predicted"/>
<organism evidence="2 3">
    <name type="scientific">Pseudomonas mangrovi</name>
    <dbReference type="NCBI Taxonomy" id="2161748"/>
    <lineage>
        <taxon>Bacteria</taxon>
        <taxon>Pseudomonadati</taxon>
        <taxon>Pseudomonadota</taxon>
        <taxon>Gammaproteobacteria</taxon>
        <taxon>Pseudomonadales</taxon>
        <taxon>Pseudomonadaceae</taxon>
        <taxon>Pseudomonas</taxon>
    </lineage>
</organism>
<accession>A0A2T5PEC9</accession>
<reference evidence="2 3" key="1">
    <citation type="submission" date="2018-04" db="EMBL/GenBank/DDBJ databases">
        <title>Pseudomonas sp. nov., isolated from mangrove soil.</title>
        <authorList>
            <person name="Chen C."/>
        </authorList>
    </citation>
    <scope>NUCLEOTIDE SEQUENCE [LARGE SCALE GENOMIC DNA]</scope>
    <source>
        <strain evidence="2 3">TC-11</strain>
    </source>
</reference>
<dbReference type="EMBL" id="QASN01000002">
    <property type="protein sequence ID" value="PTU76081.1"/>
    <property type="molecule type" value="Genomic_DNA"/>
</dbReference>
<dbReference type="Proteomes" id="UP000244064">
    <property type="component" value="Unassembled WGS sequence"/>
</dbReference>
<name>A0A2T5PEC9_9PSED</name>
<keyword evidence="1" id="KW-0732">Signal</keyword>
<keyword evidence="3" id="KW-1185">Reference proteome</keyword>
<feature type="signal peptide" evidence="1">
    <location>
        <begin position="1"/>
        <end position="19"/>
    </location>
</feature>
<dbReference type="AlphaFoldDB" id="A0A2T5PEC9"/>
<evidence type="ECO:0000313" key="3">
    <source>
        <dbReference type="Proteomes" id="UP000244064"/>
    </source>
</evidence>
<evidence type="ECO:0000256" key="1">
    <source>
        <dbReference type="SAM" id="SignalP"/>
    </source>
</evidence>
<feature type="chain" id="PRO_5015723117" evidence="1">
    <location>
        <begin position="20"/>
        <end position="151"/>
    </location>
</feature>